<dbReference type="Gene3D" id="3.40.50.150">
    <property type="entry name" value="Vaccinia Virus protein VP39"/>
    <property type="match status" value="1"/>
</dbReference>
<feature type="region of interest" description="Disordered" evidence="1">
    <location>
        <begin position="220"/>
        <end position="258"/>
    </location>
</feature>
<proteinExistence type="predicted"/>
<dbReference type="GO" id="GO:0032259">
    <property type="term" value="P:methylation"/>
    <property type="evidence" value="ECO:0007669"/>
    <property type="project" value="UniProtKB-KW"/>
</dbReference>
<dbReference type="GO" id="GO:0008168">
    <property type="term" value="F:methyltransferase activity"/>
    <property type="evidence" value="ECO:0007669"/>
    <property type="project" value="UniProtKB-KW"/>
</dbReference>
<dbReference type="Proteomes" id="UP001149090">
    <property type="component" value="Unassembled WGS sequence"/>
</dbReference>
<evidence type="ECO:0000256" key="1">
    <source>
        <dbReference type="SAM" id="MobiDB-lite"/>
    </source>
</evidence>
<sequence length="258" mass="30298">MEPIRTQYEKYGVENFYLNQGKNYRNPHEEGIIEGIKEGNRIWNFDLRRILDLACGSGEATLVFQDIGCKSITATDPFTGKAFKERVGFDCLSFSFEDIIEGVFDKERFTLIVCSFAMHLLDKSKLMILTSKLAFISDFLLILTPHKRPIIKSQWKSWFLIGEFVNKKRVRVRYYSSLFLTQNFDQFLAQNHSNIIQNSNSLKTTNEKILQSKKISKKLKEPKITKKEKKQQKKMIKLKEKLNQKSKEKLKEKPRKKK</sequence>
<keyword evidence="3" id="KW-1185">Reference proteome</keyword>
<dbReference type="SUPFAM" id="SSF53335">
    <property type="entry name" value="S-adenosyl-L-methionine-dependent methyltransferases"/>
    <property type="match status" value="1"/>
</dbReference>
<keyword evidence="2" id="KW-0808">Transferase</keyword>
<protein>
    <submittedName>
        <fullName evidence="2">Methyltransferase</fullName>
    </submittedName>
</protein>
<feature type="compositionally biased region" description="Basic and acidic residues" evidence="1">
    <location>
        <begin position="237"/>
        <end position="251"/>
    </location>
</feature>
<organism evidence="2 3">
    <name type="scientific">Anaeramoeba ignava</name>
    <name type="common">Anaerobic marine amoeba</name>
    <dbReference type="NCBI Taxonomy" id="1746090"/>
    <lineage>
        <taxon>Eukaryota</taxon>
        <taxon>Metamonada</taxon>
        <taxon>Anaeramoebidae</taxon>
        <taxon>Anaeramoeba</taxon>
    </lineage>
</organism>
<dbReference type="OrthoDB" id="66144at2759"/>
<dbReference type="AlphaFoldDB" id="A0A9Q0REP0"/>
<evidence type="ECO:0000313" key="2">
    <source>
        <dbReference type="EMBL" id="KAJ5077981.1"/>
    </source>
</evidence>
<dbReference type="EMBL" id="JAPDFW010000055">
    <property type="protein sequence ID" value="KAJ5077981.1"/>
    <property type="molecule type" value="Genomic_DNA"/>
</dbReference>
<reference evidence="2" key="1">
    <citation type="submission" date="2022-10" db="EMBL/GenBank/DDBJ databases">
        <title>Novel sulphate-reducing endosymbionts in the free-living metamonad Anaeramoeba.</title>
        <authorList>
            <person name="Jerlstrom-Hultqvist J."/>
            <person name="Cepicka I."/>
            <person name="Gallot-Lavallee L."/>
            <person name="Salas-Leiva D."/>
            <person name="Curtis B.A."/>
            <person name="Zahonova K."/>
            <person name="Pipaliya S."/>
            <person name="Dacks J."/>
            <person name="Roger A.J."/>
        </authorList>
    </citation>
    <scope>NUCLEOTIDE SEQUENCE</scope>
    <source>
        <strain evidence="2">BMAN</strain>
    </source>
</reference>
<name>A0A9Q0REP0_ANAIG</name>
<comment type="caution">
    <text evidence="2">The sequence shown here is derived from an EMBL/GenBank/DDBJ whole genome shotgun (WGS) entry which is preliminary data.</text>
</comment>
<evidence type="ECO:0000313" key="3">
    <source>
        <dbReference type="Proteomes" id="UP001149090"/>
    </source>
</evidence>
<feature type="compositionally biased region" description="Basic residues" evidence="1">
    <location>
        <begin position="226"/>
        <end position="236"/>
    </location>
</feature>
<accession>A0A9Q0REP0</accession>
<keyword evidence="2" id="KW-0489">Methyltransferase</keyword>
<gene>
    <name evidence="2" type="ORF">M0811_05238</name>
</gene>
<dbReference type="CDD" id="cd02440">
    <property type="entry name" value="AdoMet_MTases"/>
    <property type="match status" value="1"/>
</dbReference>
<dbReference type="OMA" id="QIGDHEY"/>
<dbReference type="InterPro" id="IPR029063">
    <property type="entry name" value="SAM-dependent_MTases_sf"/>
</dbReference>